<reference evidence="2" key="1">
    <citation type="submission" date="2022-08" db="EMBL/GenBank/DDBJ databases">
        <title>A Global Phylogenomic Analysis of the Shiitake Genus Lentinula.</title>
        <authorList>
            <consortium name="DOE Joint Genome Institute"/>
            <person name="Sierra-Patev S."/>
            <person name="Min B."/>
            <person name="Naranjo-Ortiz M."/>
            <person name="Looney B."/>
            <person name="Konkel Z."/>
            <person name="Slot J.C."/>
            <person name="Sakamoto Y."/>
            <person name="Steenwyk J.L."/>
            <person name="Rokas A."/>
            <person name="Carro J."/>
            <person name="Camarero S."/>
            <person name="Ferreira P."/>
            <person name="Molpeceres G."/>
            <person name="Ruiz-Duenas F.J."/>
            <person name="Serrano A."/>
            <person name="Henrissat B."/>
            <person name="Drula E."/>
            <person name="Hughes K.W."/>
            <person name="Mata J.L."/>
            <person name="Ishikawa N.K."/>
            <person name="Vargas-Isla R."/>
            <person name="Ushijima S."/>
            <person name="Smith C.A."/>
            <person name="Ahrendt S."/>
            <person name="Andreopoulos W."/>
            <person name="He G."/>
            <person name="Labutti K."/>
            <person name="Lipzen A."/>
            <person name="Ng V."/>
            <person name="Riley R."/>
            <person name="Sandor L."/>
            <person name="Barry K."/>
            <person name="Martinez A.T."/>
            <person name="Xiao Y."/>
            <person name="Gibbons J.G."/>
            <person name="Terashima K."/>
            <person name="Grigoriev I.V."/>
            <person name="Hibbett D.S."/>
        </authorList>
    </citation>
    <scope>NUCLEOTIDE SEQUENCE</scope>
    <source>
        <strain evidence="2">JLM2183</strain>
    </source>
</reference>
<keyword evidence="3" id="KW-1185">Reference proteome</keyword>
<organism evidence="2 3">
    <name type="scientific">Lentinula aciculospora</name>
    <dbReference type="NCBI Taxonomy" id="153920"/>
    <lineage>
        <taxon>Eukaryota</taxon>
        <taxon>Fungi</taxon>
        <taxon>Dikarya</taxon>
        <taxon>Basidiomycota</taxon>
        <taxon>Agaricomycotina</taxon>
        <taxon>Agaricomycetes</taxon>
        <taxon>Agaricomycetidae</taxon>
        <taxon>Agaricales</taxon>
        <taxon>Marasmiineae</taxon>
        <taxon>Omphalotaceae</taxon>
        <taxon>Lentinula</taxon>
    </lineage>
</organism>
<proteinExistence type="predicted"/>
<evidence type="ECO:0000313" key="1">
    <source>
        <dbReference type="EMBL" id="KAJ4471583.1"/>
    </source>
</evidence>
<protein>
    <submittedName>
        <fullName evidence="2">Uncharacterized protein</fullName>
    </submittedName>
</protein>
<dbReference type="Proteomes" id="UP001150266">
    <property type="component" value="Unassembled WGS sequence"/>
</dbReference>
<dbReference type="EMBL" id="JAOTPV010000022">
    <property type="protein sequence ID" value="KAJ4471583.1"/>
    <property type="molecule type" value="Genomic_DNA"/>
</dbReference>
<dbReference type="AlphaFoldDB" id="A0A9W9AIM7"/>
<evidence type="ECO:0000313" key="3">
    <source>
        <dbReference type="Proteomes" id="UP001150266"/>
    </source>
</evidence>
<evidence type="ECO:0000313" key="2">
    <source>
        <dbReference type="EMBL" id="KAJ4483654.1"/>
    </source>
</evidence>
<dbReference type="EMBL" id="JAOTPV010000004">
    <property type="protein sequence ID" value="KAJ4483654.1"/>
    <property type="molecule type" value="Genomic_DNA"/>
</dbReference>
<sequence length="168" mass="18905">MASWISFFLFHKPEDLLSESVSSALSKLAIQLDELPDTNVCLYKALGPTSLKDAERLSTNSSFVVSVAISPQPTLEAEVDLNAWYEEEHISLLSQVPGWQACRRFSLIDIKSTVNSAPPPRYLALHAYKHLDGFTTPQFKAAANTPWRTRVMKSIVARERHVYRLADE</sequence>
<accession>A0A9W9AIM7</accession>
<gene>
    <name evidence="2" type="ORF">J3R30DRAFT_3283903</name>
    <name evidence="1" type="ORF">J3R30DRAFT_3299375</name>
</gene>
<dbReference type="OrthoDB" id="2851338at2759"/>
<name>A0A9W9AIM7_9AGAR</name>
<comment type="caution">
    <text evidence="2">The sequence shown here is derived from an EMBL/GenBank/DDBJ whole genome shotgun (WGS) entry which is preliminary data.</text>
</comment>